<organism evidence="2 3">
    <name type="scientific">Portunus trituberculatus</name>
    <name type="common">Swimming crab</name>
    <name type="synonym">Neptunus trituberculatus</name>
    <dbReference type="NCBI Taxonomy" id="210409"/>
    <lineage>
        <taxon>Eukaryota</taxon>
        <taxon>Metazoa</taxon>
        <taxon>Ecdysozoa</taxon>
        <taxon>Arthropoda</taxon>
        <taxon>Crustacea</taxon>
        <taxon>Multicrustacea</taxon>
        <taxon>Malacostraca</taxon>
        <taxon>Eumalacostraca</taxon>
        <taxon>Eucarida</taxon>
        <taxon>Decapoda</taxon>
        <taxon>Pleocyemata</taxon>
        <taxon>Brachyura</taxon>
        <taxon>Eubrachyura</taxon>
        <taxon>Portunoidea</taxon>
        <taxon>Portunidae</taxon>
        <taxon>Portuninae</taxon>
        <taxon>Portunus</taxon>
    </lineage>
</organism>
<gene>
    <name evidence="2" type="ORF">E2C01_036560</name>
</gene>
<dbReference type="Proteomes" id="UP000324222">
    <property type="component" value="Unassembled WGS sequence"/>
</dbReference>
<keyword evidence="3" id="KW-1185">Reference proteome</keyword>
<name>A0A5B7FC96_PORTR</name>
<dbReference type="AlphaFoldDB" id="A0A5B7FC96"/>
<proteinExistence type="predicted"/>
<comment type="caution">
    <text evidence="2">The sequence shown here is derived from an EMBL/GenBank/DDBJ whole genome shotgun (WGS) entry which is preliminary data.</text>
</comment>
<protein>
    <submittedName>
        <fullName evidence="2">Uncharacterized protein</fullName>
    </submittedName>
</protein>
<reference evidence="2 3" key="1">
    <citation type="submission" date="2019-05" db="EMBL/GenBank/DDBJ databases">
        <title>Another draft genome of Portunus trituberculatus and its Hox gene families provides insights of decapod evolution.</title>
        <authorList>
            <person name="Jeong J.-H."/>
            <person name="Song I."/>
            <person name="Kim S."/>
            <person name="Choi T."/>
            <person name="Kim D."/>
            <person name="Ryu S."/>
            <person name="Kim W."/>
        </authorList>
    </citation>
    <scope>NUCLEOTIDE SEQUENCE [LARGE SCALE GENOMIC DNA]</scope>
    <source>
        <tissue evidence="2">Muscle</tissue>
    </source>
</reference>
<evidence type="ECO:0000313" key="2">
    <source>
        <dbReference type="EMBL" id="MPC42926.1"/>
    </source>
</evidence>
<accession>A0A5B7FC96</accession>
<evidence type="ECO:0000256" key="1">
    <source>
        <dbReference type="SAM" id="MobiDB-lite"/>
    </source>
</evidence>
<dbReference type="EMBL" id="VSRR010005614">
    <property type="protein sequence ID" value="MPC42926.1"/>
    <property type="molecule type" value="Genomic_DNA"/>
</dbReference>
<evidence type="ECO:0000313" key="3">
    <source>
        <dbReference type="Proteomes" id="UP000324222"/>
    </source>
</evidence>
<sequence>MCPSTEGVNTRHPVSGVSAALVSVSTLHRRHYSRLVHLLLLATDAAASPSRPSHTLHHPPMAWPE</sequence>
<feature type="region of interest" description="Disordered" evidence="1">
    <location>
        <begin position="46"/>
        <end position="65"/>
    </location>
</feature>